<dbReference type="InterPro" id="IPR003724">
    <property type="entry name" value="CblAdoTrfase_CobA"/>
</dbReference>
<dbReference type="SUPFAM" id="SSF52540">
    <property type="entry name" value="P-loop containing nucleoside triphosphate hydrolases"/>
    <property type="match status" value="1"/>
</dbReference>
<dbReference type="Gene3D" id="3.40.50.300">
    <property type="entry name" value="P-loop containing nucleotide triphosphate hydrolases"/>
    <property type="match status" value="1"/>
</dbReference>
<keyword evidence="8" id="KW-0067">ATP-binding</keyword>
<evidence type="ECO:0000256" key="1">
    <source>
        <dbReference type="ARBA" id="ARBA00005121"/>
    </source>
</evidence>
<gene>
    <name evidence="10" type="primary">cobO</name>
    <name evidence="10" type="ORF">G3R48_10915</name>
</gene>
<keyword evidence="4 8" id="KW-0627">Porphyrin biosynthesis</keyword>
<evidence type="ECO:0000256" key="2">
    <source>
        <dbReference type="ARBA" id="ARBA00007487"/>
    </source>
</evidence>
<comment type="pathway">
    <text evidence="1 8">Cofactor biosynthesis; adenosylcobalamin biosynthesis; adenosylcobalamin from cob(II)yrinate a,c-diamide: step 2/7.</text>
</comment>
<evidence type="ECO:0000256" key="8">
    <source>
        <dbReference type="PIRNR" id="PIRNR015617"/>
    </source>
</evidence>
<evidence type="ECO:0000313" key="10">
    <source>
        <dbReference type="EMBL" id="MBR9728485.1"/>
    </source>
</evidence>
<evidence type="ECO:0000256" key="5">
    <source>
        <dbReference type="ARBA" id="ARBA00024929"/>
    </source>
</evidence>
<comment type="function">
    <text evidence="5 8">Required for both de novo synthesis of the corrin ring for the assimilation of exogenous corrinoids. Participates in the adenosylation of a variety of incomplete and complete corrinoids.</text>
</comment>
<dbReference type="Proteomes" id="UP000811844">
    <property type="component" value="Unassembled WGS sequence"/>
</dbReference>
<dbReference type="RefSeq" id="WP_153664013.1">
    <property type="nucleotide sequence ID" value="NZ_JAAIKR010000010.1"/>
</dbReference>
<evidence type="ECO:0000256" key="9">
    <source>
        <dbReference type="SAM" id="MobiDB-lite"/>
    </source>
</evidence>
<dbReference type="PANTHER" id="PTHR46638:SF1">
    <property type="entry name" value="CORRINOID ADENOSYLTRANSFERASE"/>
    <property type="match status" value="1"/>
</dbReference>
<evidence type="ECO:0000256" key="3">
    <source>
        <dbReference type="ARBA" id="ARBA00012454"/>
    </source>
</evidence>
<name>A0ABS5I540_9GAMM</name>
<reference evidence="10 11" key="1">
    <citation type="submission" date="2020-02" db="EMBL/GenBank/DDBJ databases">
        <title>Shewanella WXL01 sp. nov., a marine bacterium isolated from green algae in Luhuitou Fringing Reef (Northern South China Sea).</title>
        <authorList>
            <person name="Wang X."/>
        </authorList>
    </citation>
    <scope>NUCLEOTIDE SEQUENCE [LARGE SCALE GENOMIC DNA]</scope>
    <source>
        <strain evidence="10 11">MCCC 1A01895</strain>
    </source>
</reference>
<dbReference type="CDD" id="cd00561">
    <property type="entry name" value="CobA_ACA"/>
    <property type="match status" value="1"/>
</dbReference>
<keyword evidence="8 10" id="KW-0808">Transferase</keyword>
<feature type="compositionally biased region" description="Basic residues" evidence="9">
    <location>
        <begin position="27"/>
        <end position="36"/>
    </location>
</feature>
<dbReference type="EC" id="2.5.1.17" evidence="3 8"/>
<keyword evidence="8" id="KW-0169">Cobalamin biosynthesis</keyword>
<evidence type="ECO:0000256" key="7">
    <source>
        <dbReference type="ARBA" id="ARBA00048692"/>
    </source>
</evidence>
<sequence length="220" mass="24526">MTSKQDANTPAVEAEHDDEQSREQQKAQRHKARQQKLKQSVDARIEAAQKEQGVFMVITGNGKGKSTAGFGSVTRAVGHNKTAAVVQFIKGGWECGERNVLQKLGVKFHVMGSGFTWETQNREQDIAAAESAWKEAEVLLSDPSIDMVLLDELTYMVTYKYIDLARVVDALKQRPKMQHVIITGRACHRELIELADTVSEVQPLKHAFNDGVKAQIGFDY</sequence>
<dbReference type="PIRSF" id="PIRSF015617">
    <property type="entry name" value="Adensltrnsf_CobA"/>
    <property type="match status" value="1"/>
</dbReference>
<proteinExistence type="inferred from homology"/>
<evidence type="ECO:0000313" key="11">
    <source>
        <dbReference type="Proteomes" id="UP000811844"/>
    </source>
</evidence>
<accession>A0ABS5I540</accession>
<organism evidence="10 11">
    <name type="scientific">Shewanella intestini</name>
    <dbReference type="NCBI Taxonomy" id="2017544"/>
    <lineage>
        <taxon>Bacteria</taxon>
        <taxon>Pseudomonadati</taxon>
        <taxon>Pseudomonadota</taxon>
        <taxon>Gammaproteobacteria</taxon>
        <taxon>Alteromonadales</taxon>
        <taxon>Shewanellaceae</taxon>
        <taxon>Shewanella</taxon>
    </lineage>
</organism>
<comment type="caution">
    <text evidence="10">The sequence shown here is derived from an EMBL/GenBank/DDBJ whole genome shotgun (WGS) entry which is preliminary data.</text>
</comment>
<feature type="region of interest" description="Disordered" evidence="9">
    <location>
        <begin position="1"/>
        <end position="40"/>
    </location>
</feature>
<comment type="subcellular location">
    <subcellularLocation>
        <location evidence="8">Cytoplasm</location>
    </subcellularLocation>
</comment>
<comment type="catalytic activity">
    <reaction evidence="7 8">
        <text>2 cob(II)alamin + reduced [electron-transfer flavoprotein] + 2 ATP = 2 adenosylcob(III)alamin + 2 triphosphate + oxidized [electron-transfer flavoprotein] + 3 H(+)</text>
        <dbReference type="Rhea" id="RHEA:28671"/>
        <dbReference type="Rhea" id="RHEA-COMP:10685"/>
        <dbReference type="Rhea" id="RHEA-COMP:10686"/>
        <dbReference type="ChEBI" id="CHEBI:15378"/>
        <dbReference type="ChEBI" id="CHEBI:16304"/>
        <dbReference type="ChEBI" id="CHEBI:18036"/>
        <dbReference type="ChEBI" id="CHEBI:18408"/>
        <dbReference type="ChEBI" id="CHEBI:30616"/>
        <dbReference type="ChEBI" id="CHEBI:57692"/>
        <dbReference type="ChEBI" id="CHEBI:58307"/>
        <dbReference type="EC" id="2.5.1.17"/>
    </reaction>
</comment>
<comment type="similarity">
    <text evidence="2 8">Belongs to the Cob(I)alamin adenosyltransferase family.</text>
</comment>
<dbReference type="EMBL" id="JAAIKR010000010">
    <property type="protein sequence ID" value="MBR9728485.1"/>
    <property type="molecule type" value="Genomic_DNA"/>
</dbReference>
<comment type="catalytic activity">
    <reaction evidence="6 8">
        <text>2 cob(II)yrinate a,c diamide + reduced [electron-transfer flavoprotein] + 2 ATP = 2 adenosylcob(III)yrinate a,c-diamide + 2 triphosphate + oxidized [electron-transfer flavoprotein] + 3 H(+)</text>
        <dbReference type="Rhea" id="RHEA:11528"/>
        <dbReference type="Rhea" id="RHEA-COMP:10685"/>
        <dbReference type="Rhea" id="RHEA-COMP:10686"/>
        <dbReference type="ChEBI" id="CHEBI:15378"/>
        <dbReference type="ChEBI" id="CHEBI:18036"/>
        <dbReference type="ChEBI" id="CHEBI:30616"/>
        <dbReference type="ChEBI" id="CHEBI:57692"/>
        <dbReference type="ChEBI" id="CHEBI:58307"/>
        <dbReference type="ChEBI" id="CHEBI:58503"/>
        <dbReference type="ChEBI" id="CHEBI:58537"/>
        <dbReference type="EC" id="2.5.1.17"/>
    </reaction>
</comment>
<keyword evidence="8" id="KW-0963">Cytoplasm</keyword>
<dbReference type="GO" id="GO:0008817">
    <property type="term" value="F:corrinoid adenosyltransferase activity"/>
    <property type="evidence" value="ECO:0007669"/>
    <property type="project" value="UniProtKB-EC"/>
</dbReference>
<protein>
    <recommendedName>
        <fullName evidence="3 8">Corrinoid adenosyltransferase</fullName>
        <ecNumber evidence="3 8">2.5.1.17</ecNumber>
    </recommendedName>
    <alternativeName>
        <fullName evidence="8">Cob(II)alamin adenosyltransferase</fullName>
    </alternativeName>
    <alternativeName>
        <fullName evidence="8">Cob(II)yrinic acid a,c-diamide adenosyltransferase</fullName>
    </alternativeName>
</protein>
<dbReference type="NCBIfam" id="NF004637">
    <property type="entry name" value="PRK05986.1"/>
    <property type="match status" value="1"/>
</dbReference>
<evidence type="ECO:0000256" key="6">
    <source>
        <dbReference type="ARBA" id="ARBA00048555"/>
    </source>
</evidence>
<dbReference type="Pfam" id="PF02572">
    <property type="entry name" value="CobA_CobO_BtuR"/>
    <property type="match status" value="1"/>
</dbReference>
<dbReference type="NCBIfam" id="TIGR00708">
    <property type="entry name" value="cobA"/>
    <property type="match status" value="1"/>
</dbReference>
<evidence type="ECO:0000256" key="4">
    <source>
        <dbReference type="ARBA" id="ARBA00023244"/>
    </source>
</evidence>
<keyword evidence="8" id="KW-0547">Nucleotide-binding</keyword>
<dbReference type="InterPro" id="IPR027417">
    <property type="entry name" value="P-loop_NTPase"/>
</dbReference>
<dbReference type="PANTHER" id="PTHR46638">
    <property type="entry name" value="CORRINOID ADENOSYLTRANSFERASE"/>
    <property type="match status" value="1"/>
</dbReference>
<keyword evidence="11" id="KW-1185">Reference proteome</keyword>